<feature type="non-terminal residue" evidence="2">
    <location>
        <position position="86"/>
    </location>
</feature>
<keyword evidence="3" id="KW-1185">Reference proteome</keyword>
<evidence type="ECO:0000256" key="1">
    <source>
        <dbReference type="SAM" id="Coils"/>
    </source>
</evidence>
<feature type="coiled-coil region" evidence="1">
    <location>
        <begin position="57"/>
        <end position="84"/>
    </location>
</feature>
<dbReference type="Proteomes" id="UP001529510">
    <property type="component" value="Unassembled WGS sequence"/>
</dbReference>
<dbReference type="SUPFAM" id="SSF54236">
    <property type="entry name" value="Ubiquitin-like"/>
    <property type="match status" value="1"/>
</dbReference>
<dbReference type="EMBL" id="JAMKFB020000016">
    <property type="protein sequence ID" value="KAL0172395.1"/>
    <property type="molecule type" value="Genomic_DNA"/>
</dbReference>
<evidence type="ECO:0000313" key="3">
    <source>
        <dbReference type="Proteomes" id="UP001529510"/>
    </source>
</evidence>
<protein>
    <submittedName>
        <fullName evidence="2">Uncharacterized protein</fullName>
    </submittedName>
</protein>
<proteinExistence type="predicted"/>
<name>A0ABD0PED5_CIRMR</name>
<dbReference type="InterPro" id="IPR029071">
    <property type="entry name" value="Ubiquitin-like_domsf"/>
</dbReference>
<reference evidence="2 3" key="1">
    <citation type="submission" date="2024-05" db="EMBL/GenBank/DDBJ databases">
        <title>Genome sequencing and assembly of Indian major carp, Cirrhinus mrigala (Hamilton, 1822).</title>
        <authorList>
            <person name="Mohindra V."/>
            <person name="Chowdhury L.M."/>
            <person name="Lal K."/>
            <person name="Jena J.K."/>
        </authorList>
    </citation>
    <scope>NUCLEOTIDE SEQUENCE [LARGE SCALE GENOMIC DNA]</scope>
    <source>
        <strain evidence="2">CM1030</strain>
        <tissue evidence="2">Blood</tissue>
    </source>
</reference>
<organism evidence="2 3">
    <name type="scientific">Cirrhinus mrigala</name>
    <name type="common">Mrigala</name>
    <dbReference type="NCBI Taxonomy" id="683832"/>
    <lineage>
        <taxon>Eukaryota</taxon>
        <taxon>Metazoa</taxon>
        <taxon>Chordata</taxon>
        <taxon>Craniata</taxon>
        <taxon>Vertebrata</taxon>
        <taxon>Euteleostomi</taxon>
        <taxon>Actinopterygii</taxon>
        <taxon>Neopterygii</taxon>
        <taxon>Teleostei</taxon>
        <taxon>Ostariophysi</taxon>
        <taxon>Cypriniformes</taxon>
        <taxon>Cyprinidae</taxon>
        <taxon>Labeoninae</taxon>
        <taxon>Labeonini</taxon>
        <taxon>Cirrhinus</taxon>
    </lineage>
</organism>
<keyword evidence="1" id="KW-0175">Coiled coil</keyword>
<gene>
    <name evidence="2" type="ORF">M9458_032706</name>
</gene>
<feature type="non-terminal residue" evidence="2">
    <location>
        <position position="1"/>
    </location>
</feature>
<sequence length="86" mass="10532">LQKYSPEDFLLCDVIGKPIHQPDGAIKWQTECRRSVASWECPLQLVDMWRPKDGFERRFEIQRLDEYEREEKEKEKERERDGENYQ</sequence>
<accession>A0ABD0PED5</accession>
<dbReference type="Gene3D" id="3.10.20.90">
    <property type="entry name" value="Phosphatidylinositol 3-kinase Catalytic Subunit, Chain A, domain 1"/>
    <property type="match status" value="1"/>
</dbReference>
<comment type="caution">
    <text evidence="2">The sequence shown here is derived from an EMBL/GenBank/DDBJ whole genome shotgun (WGS) entry which is preliminary data.</text>
</comment>
<dbReference type="AlphaFoldDB" id="A0ABD0PED5"/>
<evidence type="ECO:0000313" key="2">
    <source>
        <dbReference type="EMBL" id="KAL0172395.1"/>
    </source>
</evidence>